<dbReference type="InterPro" id="IPR038801">
    <property type="entry name" value="TAF1C"/>
</dbReference>
<dbReference type="PROSITE" id="PS51375">
    <property type="entry name" value="PPR"/>
    <property type="match status" value="1"/>
</dbReference>
<dbReference type="Proteomes" id="UP000631114">
    <property type="component" value="Unassembled WGS sequence"/>
</dbReference>
<proteinExistence type="predicted"/>
<dbReference type="NCBIfam" id="TIGR00756">
    <property type="entry name" value="PPR"/>
    <property type="match status" value="1"/>
</dbReference>
<dbReference type="EMBL" id="JADFTS010000006">
    <property type="protein sequence ID" value="KAF9601035.1"/>
    <property type="molecule type" value="Genomic_DNA"/>
</dbReference>
<evidence type="ECO:0000313" key="4">
    <source>
        <dbReference type="Proteomes" id="UP000631114"/>
    </source>
</evidence>
<dbReference type="InterPro" id="IPR002885">
    <property type="entry name" value="PPR_rpt"/>
</dbReference>
<reference evidence="3 4" key="1">
    <citation type="submission" date="2020-10" db="EMBL/GenBank/DDBJ databases">
        <title>The Coptis chinensis genome and diversification of protoberbering-type alkaloids.</title>
        <authorList>
            <person name="Wang B."/>
            <person name="Shu S."/>
            <person name="Song C."/>
            <person name="Liu Y."/>
        </authorList>
    </citation>
    <scope>NUCLEOTIDE SEQUENCE [LARGE SCALE GENOMIC DNA]</scope>
    <source>
        <strain evidence="3">HL-2020</strain>
        <tissue evidence="3">Leaf</tissue>
    </source>
</reference>
<keyword evidence="4" id="KW-1185">Reference proteome</keyword>
<protein>
    <submittedName>
        <fullName evidence="3">Uncharacterized protein</fullName>
    </submittedName>
</protein>
<evidence type="ECO:0000256" key="2">
    <source>
        <dbReference type="PROSITE-ProRule" id="PRU00708"/>
    </source>
</evidence>
<comment type="caution">
    <text evidence="3">The sequence shown here is derived from an EMBL/GenBank/DDBJ whole genome shotgun (WGS) entry which is preliminary data.</text>
</comment>
<sequence length="1131" mass="128304">MNFSEEWKSLWTINSVYSPPLLITKPSSKQLGPLLFTPSPKPQTKTTLLSSPFLSSPFTIPPFSSSSKSHSQQPQGKKNNNLQLLKCSKTDFLLFFPTGDDLNRVGFVKLVWNGSKFDISDSDDDLMTTEHEFDDGLCQISVSAVSVDDFEAIGNSVIGYLLASCLDTVHLYRVEIRNSYTDFEKPVLAYLGSNEFDCRVVHACWSPHLPEECLVLLETGDLFLFDMEGCVVAEEFPVDLEGTRIGVLLERFDLDENEEGKEKKDKWLSCAFSWHPRIFIVACSTTVCQVDWRFEENDVSVLVKDDMFHLNSSVEDSQFIAFGMAGSDGFHFAVATENHLFLIDIRRPMMPVLQWAHDLHKPDYINVFKLSELRTMRKEDKYEWASDSGFAILLGSFLNFKFCIFCYGPPLPVADGSVALQVSKFCNSLYAWELPSELSVLGRQCSCGDCLLREDLSNEALPEWKKERVLGFSILGGDVSDRHPESDGCSGFTLIRLVSSGKLELQKYVASWDSMCWKLERSSERSSHVDDSLLSLFVDQPYRFPRRFRYLRIDSLLGYMNGDLPKVLMSKMKKSSLFHSERPPLCTQDSYDLVSDILKAAGVDRIGFCPRIEDLLNGISCPMNMHEIASSRMWGGLNVDLLQLAFTFYSELTGVLVEHRKIPFEALDIPTLPQLPPFFSKKPTSRSSKWKPRLRNIHVGPVLPLPYLLTLQKVEKKKNSLVLEEEESESSAEDELAQQCKNVMMVTGAKALVLSQTLCLFRENQTQSGLHATKPLYEDEKFDTFISRTSEKVNSSDTLKEPVGLDFFDDMCPVKLNFDFPEMTFGAKELKGYKSLKRQFSNWARLFHLHGDDQTQYWSDGKFFRDTHCLFDILFDWNDRRLPIPLGDDLSITFQFCLDTMAVANAPLTREVVLMNKQRISSSWALCDCVRGCLVKRLRVVSRVGRKLLLGLSQSMFIFALVGNMTYVASVPTKLECFLWHTREQHRVASGAASSDKIGWQLHGFCSKYGYEWNVYVGSSLLDMKNEAVDALSLFLKMQSGEYKPTHFTYSSIYSACASIGAVEQGKWVHAHMTKAGLMLIAFVGNTLVDMYSKAGSFKDAKKFFDRLEKKDVVSWNSVLGVPTTDLRRKM</sequence>
<organism evidence="3 4">
    <name type="scientific">Coptis chinensis</name>
    <dbReference type="NCBI Taxonomy" id="261450"/>
    <lineage>
        <taxon>Eukaryota</taxon>
        <taxon>Viridiplantae</taxon>
        <taxon>Streptophyta</taxon>
        <taxon>Embryophyta</taxon>
        <taxon>Tracheophyta</taxon>
        <taxon>Spermatophyta</taxon>
        <taxon>Magnoliopsida</taxon>
        <taxon>Ranunculales</taxon>
        <taxon>Ranunculaceae</taxon>
        <taxon>Coptidoideae</taxon>
        <taxon>Coptis</taxon>
    </lineage>
</organism>
<name>A0A835HKJ6_9MAGN</name>
<evidence type="ECO:0000256" key="1">
    <source>
        <dbReference type="ARBA" id="ARBA00022737"/>
    </source>
</evidence>
<dbReference type="GO" id="GO:0001650">
    <property type="term" value="C:fibrillar center"/>
    <property type="evidence" value="ECO:0007669"/>
    <property type="project" value="TreeGrafter"/>
</dbReference>
<dbReference type="GO" id="GO:0001164">
    <property type="term" value="F:RNA polymerase I core promoter sequence-specific DNA binding"/>
    <property type="evidence" value="ECO:0007669"/>
    <property type="project" value="TreeGrafter"/>
</dbReference>
<accession>A0A835HKJ6</accession>
<keyword evidence="1" id="KW-0677">Repeat</keyword>
<dbReference type="OrthoDB" id="2382881at2759"/>
<dbReference type="InterPro" id="IPR011990">
    <property type="entry name" value="TPR-like_helical_dom_sf"/>
</dbReference>
<feature type="repeat" description="PPR" evidence="2">
    <location>
        <begin position="1081"/>
        <end position="1115"/>
    </location>
</feature>
<dbReference type="PANTHER" id="PTHR15319:SF1">
    <property type="entry name" value="TATA BOX-BINDING PROTEIN-ASSOCIATED FACTOR RNA POLYMERASE I SUBUNIT C"/>
    <property type="match status" value="1"/>
</dbReference>
<evidence type="ECO:0000313" key="3">
    <source>
        <dbReference type="EMBL" id="KAF9601035.1"/>
    </source>
</evidence>
<dbReference type="PANTHER" id="PTHR15319">
    <property type="entry name" value="TATA BOX-BINDING PROTEIN ASSOCIATED FACTOR RNA POLYMERASE I SUBUNIT C"/>
    <property type="match status" value="1"/>
</dbReference>
<dbReference type="Gene3D" id="1.25.40.10">
    <property type="entry name" value="Tetratricopeptide repeat domain"/>
    <property type="match status" value="1"/>
</dbReference>
<dbReference type="AlphaFoldDB" id="A0A835HKJ6"/>
<gene>
    <name evidence="3" type="ORF">IFM89_015020</name>
</gene>